<dbReference type="GO" id="GO:0010181">
    <property type="term" value="F:FMN binding"/>
    <property type="evidence" value="ECO:0007669"/>
    <property type="project" value="TreeGrafter"/>
</dbReference>
<dbReference type="PANTHER" id="PTHR47307">
    <property type="entry name" value="GLUTATHIONE-REGULATED POTASSIUM-EFFLUX SYSTEM ANCILLARY PROTEIN KEFG"/>
    <property type="match status" value="1"/>
</dbReference>
<protein>
    <recommendedName>
        <fullName evidence="3">Flavodoxin-like fold domain-containing protein</fullName>
    </recommendedName>
</protein>
<evidence type="ECO:0000313" key="4">
    <source>
        <dbReference type="EMBL" id="RSU12387.1"/>
    </source>
</evidence>
<evidence type="ECO:0000259" key="3">
    <source>
        <dbReference type="Pfam" id="PF02525"/>
    </source>
</evidence>
<gene>
    <name evidence="4" type="ORF">CBF28_11150</name>
</gene>
<evidence type="ECO:0000313" key="5">
    <source>
        <dbReference type="Proteomes" id="UP000288028"/>
    </source>
</evidence>
<dbReference type="SUPFAM" id="SSF52218">
    <property type="entry name" value="Flavoproteins"/>
    <property type="match status" value="1"/>
</dbReference>
<dbReference type="OrthoDB" id="9798454at2"/>
<organism evidence="4 5">
    <name type="scientific">Vagococcus carniphilus</name>
    <dbReference type="NCBI Taxonomy" id="218144"/>
    <lineage>
        <taxon>Bacteria</taxon>
        <taxon>Bacillati</taxon>
        <taxon>Bacillota</taxon>
        <taxon>Bacilli</taxon>
        <taxon>Lactobacillales</taxon>
        <taxon>Enterococcaceae</taxon>
        <taxon>Vagococcus</taxon>
    </lineage>
</organism>
<feature type="coiled-coil region" evidence="2">
    <location>
        <begin position="203"/>
        <end position="233"/>
    </location>
</feature>
<dbReference type="InterPro" id="IPR003680">
    <property type="entry name" value="Flavodoxin_fold"/>
</dbReference>
<dbReference type="Proteomes" id="UP000288028">
    <property type="component" value="Unassembled WGS sequence"/>
</dbReference>
<reference evidence="4 5" key="1">
    <citation type="submission" date="2017-05" db="EMBL/GenBank/DDBJ databases">
        <title>Vagococcus spp. assemblies.</title>
        <authorList>
            <person name="Gulvik C.A."/>
        </authorList>
    </citation>
    <scope>NUCLEOTIDE SEQUENCE [LARGE SCALE GENOMIC DNA]</scope>
    <source>
        <strain evidence="4 5">SS1714</strain>
    </source>
</reference>
<evidence type="ECO:0000256" key="2">
    <source>
        <dbReference type="SAM" id="Coils"/>
    </source>
</evidence>
<dbReference type="Gene3D" id="3.40.50.360">
    <property type="match status" value="1"/>
</dbReference>
<dbReference type="AlphaFoldDB" id="A0A430AWF0"/>
<dbReference type="Pfam" id="PF02525">
    <property type="entry name" value="Flavodoxin_2"/>
    <property type="match status" value="1"/>
</dbReference>
<keyword evidence="2" id="KW-0175">Coiled coil</keyword>
<evidence type="ECO:0000256" key="1">
    <source>
        <dbReference type="ARBA" id="ARBA00023002"/>
    </source>
</evidence>
<proteinExistence type="predicted"/>
<dbReference type="InterPro" id="IPR029039">
    <property type="entry name" value="Flavoprotein-like_sf"/>
</dbReference>
<dbReference type="PANTHER" id="PTHR47307:SF1">
    <property type="entry name" value="GLUTATHIONE-REGULATED POTASSIUM-EFFLUX SYSTEM ANCILLARY PROTEIN KEFG"/>
    <property type="match status" value="1"/>
</dbReference>
<dbReference type="GO" id="GO:0003955">
    <property type="term" value="F:NAD(P)H dehydrogenase (quinone) activity"/>
    <property type="evidence" value="ECO:0007669"/>
    <property type="project" value="TreeGrafter"/>
</dbReference>
<accession>A0A430AWF0</accession>
<sequence length="235" mass="27879">MMYQNGVNNVKKTLVIIAHPEVADSQLQQFLLESSQSLEEVEIHYLIEGQFDIKEEQNKLKKFDRIIFQFPMYWYSAPFILKKWIDEVIDYTFSKTELRHKELGLVVSLGVDEANFASGKPENFTLSEIFRPFEALANKCQMIFLPIFSISLFSYMTEIEKKRLLIEYQQYLTKKNNVNFETKENWFVSRGKSISKTYEDTKQENLEQIISIIENNREEIEDLRLLIDEMRSDEP</sequence>
<keyword evidence="5" id="KW-1185">Reference proteome</keyword>
<comment type="caution">
    <text evidence="4">The sequence shown here is derived from an EMBL/GenBank/DDBJ whole genome shotgun (WGS) entry which is preliminary data.</text>
</comment>
<keyword evidence="1" id="KW-0560">Oxidoreductase</keyword>
<feature type="domain" description="Flavodoxin-like fold" evidence="3">
    <location>
        <begin position="11"/>
        <end position="157"/>
    </location>
</feature>
<dbReference type="InterPro" id="IPR046980">
    <property type="entry name" value="KefG/KefF"/>
</dbReference>
<dbReference type="EMBL" id="NGKB01000011">
    <property type="protein sequence ID" value="RSU12387.1"/>
    <property type="molecule type" value="Genomic_DNA"/>
</dbReference>
<dbReference type="GO" id="GO:0009055">
    <property type="term" value="F:electron transfer activity"/>
    <property type="evidence" value="ECO:0007669"/>
    <property type="project" value="TreeGrafter"/>
</dbReference>
<name>A0A430AWF0_9ENTE</name>